<sequence length="51" mass="5965">MYRIPHFLIEIPVNLYLNPATEREKMYASSSHSAEQTYTNLYSHTFFPAAI</sequence>
<reference evidence="1" key="2">
    <citation type="submission" date="2020-11" db="EMBL/GenBank/DDBJ databases">
        <authorList>
            <person name="McCartney M.A."/>
            <person name="Auch B."/>
            <person name="Kono T."/>
            <person name="Mallez S."/>
            <person name="Becker A."/>
            <person name="Gohl D.M."/>
            <person name="Silverstein K.A.T."/>
            <person name="Koren S."/>
            <person name="Bechman K.B."/>
            <person name="Herman A."/>
            <person name="Abrahante J.E."/>
            <person name="Garbe J."/>
        </authorList>
    </citation>
    <scope>NUCLEOTIDE SEQUENCE</scope>
    <source>
        <strain evidence="1">Duluth1</strain>
        <tissue evidence="1">Whole animal</tissue>
    </source>
</reference>
<dbReference type="EMBL" id="JAIWYP010000060">
    <property type="protein sequence ID" value="KAH3690563.1"/>
    <property type="molecule type" value="Genomic_DNA"/>
</dbReference>
<dbReference type="Proteomes" id="UP000828390">
    <property type="component" value="Unassembled WGS sequence"/>
</dbReference>
<name>A0A9D4BCW4_DREPO</name>
<comment type="caution">
    <text evidence="1">The sequence shown here is derived from an EMBL/GenBank/DDBJ whole genome shotgun (WGS) entry which is preliminary data.</text>
</comment>
<accession>A0A9D4BCW4</accession>
<reference evidence="1" key="1">
    <citation type="journal article" date="2019" name="bioRxiv">
        <title>The Genome of the Zebra Mussel, Dreissena polymorpha: A Resource for Invasive Species Research.</title>
        <authorList>
            <person name="McCartney M.A."/>
            <person name="Auch B."/>
            <person name="Kono T."/>
            <person name="Mallez S."/>
            <person name="Zhang Y."/>
            <person name="Obille A."/>
            <person name="Becker A."/>
            <person name="Abrahante J.E."/>
            <person name="Garbe J."/>
            <person name="Badalamenti J.P."/>
            <person name="Herman A."/>
            <person name="Mangelson H."/>
            <person name="Liachko I."/>
            <person name="Sullivan S."/>
            <person name="Sone E.D."/>
            <person name="Koren S."/>
            <person name="Silverstein K.A.T."/>
            <person name="Beckman K.B."/>
            <person name="Gohl D.M."/>
        </authorList>
    </citation>
    <scope>NUCLEOTIDE SEQUENCE</scope>
    <source>
        <strain evidence="1">Duluth1</strain>
        <tissue evidence="1">Whole animal</tissue>
    </source>
</reference>
<organism evidence="1 2">
    <name type="scientific">Dreissena polymorpha</name>
    <name type="common">Zebra mussel</name>
    <name type="synonym">Mytilus polymorpha</name>
    <dbReference type="NCBI Taxonomy" id="45954"/>
    <lineage>
        <taxon>Eukaryota</taxon>
        <taxon>Metazoa</taxon>
        <taxon>Spiralia</taxon>
        <taxon>Lophotrochozoa</taxon>
        <taxon>Mollusca</taxon>
        <taxon>Bivalvia</taxon>
        <taxon>Autobranchia</taxon>
        <taxon>Heteroconchia</taxon>
        <taxon>Euheterodonta</taxon>
        <taxon>Imparidentia</taxon>
        <taxon>Neoheterodontei</taxon>
        <taxon>Myida</taxon>
        <taxon>Dreissenoidea</taxon>
        <taxon>Dreissenidae</taxon>
        <taxon>Dreissena</taxon>
    </lineage>
</organism>
<protein>
    <submittedName>
        <fullName evidence="1">Uncharacterized protein</fullName>
    </submittedName>
</protein>
<evidence type="ECO:0000313" key="2">
    <source>
        <dbReference type="Proteomes" id="UP000828390"/>
    </source>
</evidence>
<evidence type="ECO:0000313" key="1">
    <source>
        <dbReference type="EMBL" id="KAH3690563.1"/>
    </source>
</evidence>
<proteinExistence type="predicted"/>
<gene>
    <name evidence="1" type="ORF">DPMN_191234</name>
</gene>
<dbReference type="AlphaFoldDB" id="A0A9D4BCW4"/>
<keyword evidence="2" id="KW-1185">Reference proteome</keyword>